<proteinExistence type="predicted"/>
<evidence type="ECO:0000313" key="2">
    <source>
        <dbReference type="EMBL" id="MDT0418421.1"/>
    </source>
</evidence>
<reference evidence="3" key="1">
    <citation type="submission" date="2023-07" db="EMBL/GenBank/DDBJ databases">
        <title>30 novel species of actinomycetes from the DSMZ collection.</title>
        <authorList>
            <person name="Nouioui I."/>
        </authorList>
    </citation>
    <scope>NUCLEOTIDE SEQUENCE [LARGE SCALE GENOMIC DNA]</scope>
    <source>
        <strain evidence="3">DSM 41982</strain>
    </source>
</reference>
<name>A0ABD5EBJ1_9ACTN</name>
<dbReference type="AlphaFoldDB" id="A0ABD5EBJ1"/>
<evidence type="ECO:0000313" key="3">
    <source>
        <dbReference type="Proteomes" id="UP001183607"/>
    </source>
</evidence>
<dbReference type="GO" id="GO:0006629">
    <property type="term" value="P:lipid metabolic process"/>
    <property type="evidence" value="ECO:0007669"/>
    <property type="project" value="UniProtKB-KW"/>
</dbReference>
<dbReference type="EMBL" id="JAVRER010000044">
    <property type="protein sequence ID" value="MDT0418421.1"/>
    <property type="molecule type" value="Genomic_DNA"/>
</dbReference>
<dbReference type="InterPro" id="IPR029045">
    <property type="entry name" value="ClpP/crotonase-like_dom_sf"/>
</dbReference>
<dbReference type="Proteomes" id="UP001183607">
    <property type="component" value="Unassembled WGS sequence"/>
</dbReference>
<dbReference type="Pfam" id="PF00378">
    <property type="entry name" value="ECH_1"/>
    <property type="match status" value="1"/>
</dbReference>
<accession>A0ABD5EBJ1</accession>
<sequence length="222" mass="23761">MPELTRDGDVFVLRLDADSENLFHPGWLGAVERALDEVEAAEGPCALVTAGEGKYWSNGLDLAWLMAHGDQYAAYLDRVHALLARTLASRVVTVAALTGHTFAAGAMWALAHDVRVMRADRGWFCLPEVDLGLPFQPGMTALIRSRLTPATAHEAMTTGRRYPAPEAMASGLVDAVAAADEVVTEALTRARTLAPKAVPVRAEIKEGLYAEALAALRTATKA</sequence>
<protein>
    <submittedName>
        <fullName evidence="2">Enoyl-CoA hydratase/isomerase family protein</fullName>
    </submittedName>
</protein>
<dbReference type="GO" id="GO:0003824">
    <property type="term" value="F:catalytic activity"/>
    <property type="evidence" value="ECO:0007669"/>
    <property type="project" value="UniProtKB-ARBA"/>
</dbReference>
<dbReference type="Gene3D" id="3.90.226.10">
    <property type="entry name" value="2-enoyl-CoA Hydratase, Chain A, domain 1"/>
    <property type="match status" value="1"/>
</dbReference>
<dbReference type="GO" id="GO:0043436">
    <property type="term" value="P:oxoacid metabolic process"/>
    <property type="evidence" value="ECO:0007669"/>
    <property type="project" value="UniProtKB-ARBA"/>
</dbReference>
<dbReference type="SUPFAM" id="SSF52096">
    <property type="entry name" value="ClpP/crotonase"/>
    <property type="match status" value="1"/>
</dbReference>
<dbReference type="RefSeq" id="WP_007819555.1">
    <property type="nucleotide sequence ID" value="NZ_JAVRER010000044.1"/>
</dbReference>
<keyword evidence="1" id="KW-0443">Lipid metabolism</keyword>
<gene>
    <name evidence="2" type="ORF">RM574_23330</name>
</gene>
<dbReference type="InterPro" id="IPR001753">
    <property type="entry name" value="Enoyl-CoA_hydra/iso"/>
</dbReference>
<evidence type="ECO:0000256" key="1">
    <source>
        <dbReference type="ARBA" id="ARBA00023098"/>
    </source>
</evidence>
<organism evidence="2 3">
    <name type="scientific">Streptomyces evansiae</name>
    <dbReference type="NCBI Taxonomy" id="3075535"/>
    <lineage>
        <taxon>Bacteria</taxon>
        <taxon>Bacillati</taxon>
        <taxon>Actinomycetota</taxon>
        <taxon>Actinomycetes</taxon>
        <taxon>Kitasatosporales</taxon>
        <taxon>Streptomycetaceae</taxon>
        <taxon>Streptomyces</taxon>
    </lineage>
</organism>
<dbReference type="PANTHER" id="PTHR11941">
    <property type="entry name" value="ENOYL-COA HYDRATASE-RELATED"/>
    <property type="match status" value="1"/>
</dbReference>
<comment type="caution">
    <text evidence="2">The sequence shown here is derived from an EMBL/GenBank/DDBJ whole genome shotgun (WGS) entry which is preliminary data.</text>
</comment>
<dbReference type="PANTHER" id="PTHR11941:SF75">
    <property type="entry name" value="ENOYL-COA HYDRATASE_ISOMERASE FAMILY PROTEIN"/>
    <property type="match status" value="1"/>
</dbReference>
<dbReference type="FunFam" id="3.90.226.10:FF:000049">
    <property type="entry name" value="Enoyl-CoA delta isomerase 3"/>
    <property type="match status" value="1"/>
</dbReference>
<dbReference type="CDD" id="cd06558">
    <property type="entry name" value="crotonase-like"/>
    <property type="match status" value="1"/>
</dbReference>